<keyword evidence="4 5" id="KW-0472">Membrane</keyword>
<accession>A0A8H4IRN0</accession>
<reference evidence="6" key="1">
    <citation type="submission" date="2020-04" db="EMBL/GenBank/DDBJ databases">
        <title>Genome Assembly and Annotation of Botryosphaeria dothidea sdau 11-99, a Latent Pathogen of Apple Fruit Ring Rot in China.</title>
        <authorList>
            <person name="Yu C."/>
            <person name="Diao Y."/>
            <person name="Lu Q."/>
            <person name="Zhao J."/>
            <person name="Cui S."/>
            <person name="Peng C."/>
            <person name="He B."/>
            <person name="Liu H."/>
        </authorList>
    </citation>
    <scope>NUCLEOTIDE SEQUENCE [LARGE SCALE GENOMIC DNA]</scope>
    <source>
        <strain evidence="6">Sdau11-99</strain>
    </source>
</reference>
<evidence type="ECO:0000256" key="5">
    <source>
        <dbReference type="SAM" id="Phobius"/>
    </source>
</evidence>
<dbReference type="AlphaFoldDB" id="A0A8H4IRN0"/>
<organism evidence="6 7">
    <name type="scientific">Botryosphaeria dothidea</name>
    <dbReference type="NCBI Taxonomy" id="55169"/>
    <lineage>
        <taxon>Eukaryota</taxon>
        <taxon>Fungi</taxon>
        <taxon>Dikarya</taxon>
        <taxon>Ascomycota</taxon>
        <taxon>Pezizomycotina</taxon>
        <taxon>Dothideomycetes</taxon>
        <taxon>Dothideomycetes incertae sedis</taxon>
        <taxon>Botryosphaeriales</taxon>
        <taxon>Botryosphaeriaceae</taxon>
        <taxon>Botryosphaeria</taxon>
    </lineage>
</organism>
<sequence length="261" mass="29858">MSDSSSMEAVGHIARAIWANNLRSIWAFLINYLFIILAPSFIAAACYVTFGRLVWYITPQPRRNFKHLWVPPRLITPIFVAFDLFAFLVQFLGVATVASAYNDSQKGEDLSGNADKTARGKKILKVGLVAQLLCFCIFALVSVRFLVICKKWRHSSHAHGWMPLSWAVNAVAVLVTLRGLYRVFEFSGDREDKNYFETHEWTFWVFDALFVLISSISFIAVHPSKYLPYSFTRFRLDKRELGLTTQYPTQSPPAYDISPLR</sequence>
<feature type="transmembrane region" description="Helical" evidence="5">
    <location>
        <begin position="25"/>
        <end position="57"/>
    </location>
</feature>
<protein>
    <recommendedName>
        <fullName evidence="8">Rta1 domain protein</fullName>
    </recommendedName>
</protein>
<feature type="transmembrane region" description="Helical" evidence="5">
    <location>
        <begin position="78"/>
        <end position="101"/>
    </location>
</feature>
<comment type="caution">
    <text evidence="6">The sequence shown here is derived from an EMBL/GenBank/DDBJ whole genome shotgun (WGS) entry which is preliminary data.</text>
</comment>
<proteinExistence type="predicted"/>
<dbReference type="Pfam" id="PF04479">
    <property type="entry name" value="RTA1"/>
    <property type="match status" value="1"/>
</dbReference>
<evidence type="ECO:0000256" key="4">
    <source>
        <dbReference type="ARBA" id="ARBA00023136"/>
    </source>
</evidence>
<name>A0A8H4IRN0_9PEZI</name>
<feature type="transmembrane region" description="Helical" evidence="5">
    <location>
        <begin position="128"/>
        <end position="149"/>
    </location>
</feature>
<dbReference type="OrthoDB" id="3358017at2759"/>
<evidence type="ECO:0000256" key="1">
    <source>
        <dbReference type="ARBA" id="ARBA00004141"/>
    </source>
</evidence>
<gene>
    <name evidence="6" type="ORF">GTA08_BOTSDO06009</name>
</gene>
<dbReference type="PANTHER" id="PTHR31465">
    <property type="entry name" value="PROTEIN RTA1-RELATED"/>
    <property type="match status" value="1"/>
</dbReference>
<evidence type="ECO:0000313" key="6">
    <source>
        <dbReference type="EMBL" id="KAF4306395.1"/>
    </source>
</evidence>
<dbReference type="PANTHER" id="PTHR31465:SF28">
    <property type="entry name" value="DOMAIN PROTEIN, PUTATIVE-RELATED"/>
    <property type="match status" value="1"/>
</dbReference>
<evidence type="ECO:0008006" key="8">
    <source>
        <dbReference type="Google" id="ProtNLM"/>
    </source>
</evidence>
<feature type="transmembrane region" description="Helical" evidence="5">
    <location>
        <begin position="201"/>
        <end position="221"/>
    </location>
</feature>
<dbReference type="GO" id="GO:0016020">
    <property type="term" value="C:membrane"/>
    <property type="evidence" value="ECO:0007669"/>
    <property type="project" value="UniProtKB-SubCell"/>
</dbReference>
<keyword evidence="7" id="KW-1185">Reference proteome</keyword>
<keyword evidence="3 5" id="KW-1133">Transmembrane helix</keyword>
<dbReference type="InterPro" id="IPR007568">
    <property type="entry name" value="RTA1"/>
</dbReference>
<evidence type="ECO:0000256" key="2">
    <source>
        <dbReference type="ARBA" id="ARBA00022692"/>
    </source>
</evidence>
<keyword evidence="2 5" id="KW-0812">Transmembrane</keyword>
<dbReference type="Proteomes" id="UP000572817">
    <property type="component" value="Unassembled WGS sequence"/>
</dbReference>
<dbReference type="EMBL" id="WWBZ02000033">
    <property type="protein sequence ID" value="KAF4306395.1"/>
    <property type="molecule type" value="Genomic_DNA"/>
</dbReference>
<evidence type="ECO:0000256" key="3">
    <source>
        <dbReference type="ARBA" id="ARBA00022989"/>
    </source>
</evidence>
<comment type="subcellular location">
    <subcellularLocation>
        <location evidence="1">Membrane</location>
        <topology evidence="1">Multi-pass membrane protein</topology>
    </subcellularLocation>
</comment>
<feature type="transmembrane region" description="Helical" evidence="5">
    <location>
        <begin position="161"/>
        <end position="181"/>
    </location>
</feature>
<evidence type="ECO:0000313" key="7">
    <source>
        <dbReference type="Proteomes" id="UP000572817"/>
    </source>
</evidence>